<protein>
    <recommendedName>
        <fullName evidence="5">Transposase</fullName>
    </recommendedName>
</protein>
<dbReference type="KEGG" id="bthu:YBT1518_31405"/>
<accession>A0A9W3KLH6</accession>
<dbReference type="GO" id="GO:0006313">
    <property type="term" value="P:DNA transposition"/>
    <property type="evidence" value="ECO:0007669"/>
    <property type="project" value="InterPro"/>
</dbReference>
<dbReference type="AlphaFoldDB" id="A0A9W3KLH6"/>
<geneLocation type="plasmid" evidence="3 4">
    <name>pBMB0233</name>
</geneLocation>
<dbReference type="EMBL" id="CP005940">
    <property type="protein sequence ID" value="AHA75763.1"/>
    <property type="molecule type" value="Genomic_DNA"/>
</dbReference>
<reference evidence="3 4" key="1">
    <citation type="submission" date="2013-05" db="EMBL/GenBank/DDBJ databases">
        <title>Complete genome sequence of Bacillus thuringiensis YBT-1518, a typical strain with high toxicity to nematode.</title>
        <authorList>
            <person name="Wang P."/>
            <person name="Zhang C."/>
            <person name="Guo M."/>
            <person name="Guo S."/>
            <person name="Zhu Y."/>
            <person name="Zheng J."/>
            <person name="Zhu L."/>
            <person name="Ruan L."/>
            <person name="Peng D."/>
            <person name="Sun M."/>
        </authorList>
    </citation>
    <scope>NUCLEOTIDE SEQUENCE [LARGE SCALE GENOMIC DNA]</scope>
    <source>
        <strain evidence="3 4">YBT-1518</strain>
        <plasmid evidence="3 4">pBMB0233</plasmid>
    </source>
</reference>
<keyword evidence="3" id="KW-0614">Plasmid</keyword>
<evidence type="ECO:0000259" key="1">
    <source>
        <dbReference type="Pfam" id="PF01609"/>
    </source>
</evidence>
<dbReference type="GO" id="GO:0003677">
    <property type="term" value="F:DNA binding"/>
    <property type="evidence" value="ECO:0007669"/>
    <property type="project" value="InterPro"/>
</dbReference>
<dbReference type="InterPro" id="IPR008490">
    <property type="entry name" value="Transposase_InsH_N"/>
</dbReference>
<name>A0A9W3KLH6_BACTU</name>
<evidence type="ECO:0000313" key="3">
    <source>
        <dbReference type="EMBL" id="AHA75763.1"/>
    </source>
</evidence>
<feature type="domain" description="Transposase InsH N-terminal" evidence="2">
    <location>
        <begin position="9"/>
        <end position="87"/>
    </location>
</feature>
<evidence type="ECO:0000313" key="4">
    <source>
        <dbReference type="Proteomes" id="UP000018566"/>
    </source>
</evidence>
<gene>
    <name evidence="3" type="ORF">YBT1518_31405</name>
</gene>
<dbReference type="Proteomes" id="UP000018566">
    <property type="component" value="Plasmid pBMB0233"/>
</dbReference>
<dbReference type="Pfam" id="PF05598">
    <property type="entry name" value="DUF772"/>
    <property type="match status" value="1"/>
</dbReference>
<dbReference type="InterPro" id="IPR002559">
    <property type="entry name" value="Transposase_11"/>
</dbReference>
<organism evidence="3 4">
    <name type="scientific">Bacillus thuringiensis YBT-1518</name>
    <dbReference type="NCBI Taxonomy" id="529122"/>
    <lineage>
        <taxon>Bacteria</taxon>
        <taxon>Bacillati</taxon>
        <taxon>Bacillota</taxon>
        <taxon>Bacilli</taxon>
        <taxon>Bacillales</taxon>
        <taxon>Bacillaceae</taxon>
        <taxon>Bacillus</taxon>
        <taxon>Bacillus cereus group</taxon>
    </lineage>
</organism>
<dbReference type="Pfam" id="PF01609">
    <property type="entry name" value="DDE_Tnp_1"/>
    <property type="match status" value="1"/>
</dbReference>
<evidence type="ECO:0008006" key="5">
    <source>
        <dbReference type="Google" id="ProtNLM"/>
    </source>
</evidence>
<sequence>MITNFDQNQSILQILFAYVDSLTIGGLPPMTGRPPLCRKALLKCFFVKTVFQINSLRKLTRFLHQYSSFCVSCGLSLVPHISTFSRVDTWFRNEEIPLLHKQVLQEMNVGLIPCVLIDSTALRSSLYDSQAKWGKSTRYGWYKGYKTHACSTPEGVILSYAFTTANVHDSKIAPALLRDIQNQNVLFSVADAAYDSQHIHEIARSM</sequence>
<proteinExistence type="predicted"/>
<dbReference type="GO" id="GO:0004803">
    <property type="term" value="F:transposase activity"/>
    <property type="evidence" value="ECO:0007669"/>
    <property type="project" value="InterPro"/>
</dbReference>
<evidence type="ECO:0000259" key="2">
    <source>
        <dbReference type="Pfam" id="PF05598"/>
    </source>
</evidence>
<feature type="domain" description="Transposase IS4-like" evidence="1">
    <location>
        <begin position="113"/>
        <end position="201"/>
    </location>
</feature>